<comment type="caution">
    <text evidence="2">The sequence shown here is derived from an EMBL/GenBank/DDBJ whole genome shotgun (WGS) entry which is preliminary data.</text>
</comment>
<reference evidence="2 3" key="1">
    <citation type="journal article" date="2021" name="Sci. Rep.">
        <title>The genome of the diatom Chaetoceros tenuissimus carries an ancient integrated fragment of an extant virus.</title>
        <authorList>
            <person name="Hongo Y."/>
            <person name="Kimura K."/>
            <person name="Takaki Y."/>
            <person name="Yoshida Y."/>
            <person name="Baba S."/>
            <person name="Kobayashi G."/>
            <person name="Nagasaki K."/>
            <person name="Hano T."/>
            <person name="Tomaru Y."/>
        </authorList>
    </citation>
    <scope>NUCLEOTIDE SEQUENCE [LARGE SCALE GENOMIC DNA]</scope>
    <source>
        <strain evidence="2 3">NIES-3715</strain>
    </source>
</reference>
<dbReference type="SUPFAM" id="SSF54373">
    <property type="entry name" value="FAD-linked reductases, C-terminal domain"/>
    <property type="match status" value="1"/>
</dbReference>
<dbReference type="AlphaFoldDB" id="A0AAD3CPT3"/>
<dbReference type="PANTHER" id="PTHR10742:SF410">
    <property type="entry name" value="LYSINE-SPECIFIC HISTONE DEMETHYLASE 2"/>
    <property type="match status" value="1"/>
</dbReference>
<name>A0AAD3CPT3_9STRA</name>
<evidence type="ECO:0000313" key="3">
    <source>
        <dbReference type="Proteomes" id="UP001054902"/>
    </source>
</evidence>
<dbReference type="SUPFAM" id="SSF51905">
    <property type="entry name" value="FAD/NAD(P)-binding domain"/>
    <property type="match status" value="1"/>
</dbReference>
<evidence type="ECO:0000259" key="1">
    <source>
        <dbReference type="Pfam" id="PF01593"/>
    </source>
</evidence>
<gene>
    <name evidence="2" type="ORF">CTEN210_06422</name>
</gene>
<feature type="domain" description="Amine oxidase" evidence="1">
    <location>
        <begin position="106"/>
        <end position="337"/>
    </location>
</feature>
<dbReference type="Pfam" id="PF01593">
    <property type="entry name" value="Amino_oxidase"/>
    <property type="match status" value="1"/>
</dbReference>
<organism evidence="2 3">
    <name type="scientific">Chaetoceros tenuissimus</name>
    <dbReference type="NCBI Taxonomy" id="426638"/>
    <lineage>
        <taxon>Eukaryota</taxon>
        <taxon>Sar</taxon>
        <taxon>Stramenopiles</taxon>
        <taxon>Ochrophyta</taxon>
        <taxon>Bacillariophyta</taxon>
        <taxon>Coscinodiscophyceae</taxon>
        <taxon>Chaetocerotophycidae</taxon>
        <taxon>Chaetocerotales</taxon>
        <taxon>Chaetocerotaceae</taxon>
        <taxon>Chaetoceros</taxon>
    </lineage>
</organism>
<evidence type="ECO:0000313" key="2">
    <source>
        <dbReference type="EMBL" id="GFH49946.1"/>
    </source>
</evidence>
<protein>
    <recommendedName>
        <fullName evidence="1">Amine oxidase domain-containing protein</fullName>
    </recommendedName>
</protein>
<dbReference type="Gene3D" id="3.50.50.60">
    <property type="entry name" value="FAD/NAD(P)-binding domain"/>
    <property type="match status" value="2"/>
</dbReference>
<dbReference type="InterPro" id="IPR036188">
    <property type="entry name" value="FAD/NAD-bd_sf"/>
</dbReference>
<sequence length="343" mass="39131">MGVENYTILEASDCFGGRIKKATGFVEDIPLDIGAEWIHSPNHDIVNDILVFKPKENDVLTSQDFLKYQPTFYFRKWKSRLLSCLYKETKWNGLSWYDWLDEYVYAHVKEKIKYNSQVVRIEYSEKNVKVTTKSGKVYVADKVICTLPLAVLKTDDVIFHPALPRNKLEAIEKVVMPPGFKMFIEMKEKFYNGFIFDNSLCEQLVSLRDDNLCVFYDALEGKSSPTKHVLGCIVTGSNTRDFDGLSDDEALRLILSKLDKIFDGKATENYISFVIQNWSHEPYIKGTYSSYSSSESKKALRETLCGSLFFAGEHVSENYTSMVTGACIEGRRAAVEAICRTTS</sequence>
<dbReference type="EMBL" id="BLLK01000038">
    <property type="protein sequence ID" value="GFH49946.1"/>
    <property type="molecule type" value="Genomic_DNA"/>
</dbReference>
<keyword evidence="3" id="KW-1185">Reference proteome</keyword>
<dbReference type="GO" id="GO:0016491">
    <property type="term" value="F:oxidoreductase activity"/>
    <property type="evidence" value="ECO:0007669"/>
    <property type="project" value="InterPro"/>
</dbReference>
<proteinExistence type="predicted"/>
<dbReference type="InterPro" id="IPR050281">
    <property type="entry name" value="Flavin_monoamine_oxidase"/>
</dbReference>
<dbReference type="PANTHER" id="PTHR10742">
    <property type="entry name" value="FLAVIN MONOAMINE OXIDASE"/>
    <property type="match status" value="1"/>
</dbReference>
<dbReference type="InterPro" id="IPR002937">
    <property type="entry name" value="Amino_oxidase"/>
</dbReference>
<accession>A0AAD3CPT3</accession>
<dbReference type="Proteomes" id="UP001054902">
    <property type="component" value="Unassembled WGS sequence"/>
</dbReference>